<comment type="caution">
    <text evidence="2">The sequence shown here is derived from an EMBL/GenBank/DDBJ whole genome shotgun (WGS) entry which is preliminary data.</text>
</comment>
<dbReference type="EMBL" id="JAPWDO010000004">
    <property type="protein sequence ID" value="KAJ5473006.1"/>
    <property type="molecule type" value="Genomic_DNA"/>
</dbReference>
<reference evidence="2" key="1">
    <citation type="submission" date="2022-12" db="EMBL/GenBank/DDBJ databases">
        <authorList>
            <person name="Petersen C."/>
        </authorList>
    </citation>
    <scope>NUCLEOTIDE SEQUENCE</scope>
    <source>
        <strain evidence="2">IBT 17660</strain>
    </source>
</reference>
<keyword evidence="3" id="KW-1185">Reference proteome</keyword>
<proteinExistence type="predicted"/>
<dbReference type="Proteomes" id="UP001147760">
    <property type="component" value="Unassembled WGS sequence"/>
</dbReference>
<dbReference type="AlphaFoldDB" id="A0A9W9WT23"/>
<evidence type="ECO:0000313" key="3">
    <source>
        <dbReference type="Proteomes" id="UP001147760"/>
    </source>
</evidence>
<evidence type="ECO:0000256" key="1">
    <source>
        <dbReference type="SAM" id="MobiDB-lite"/>
    </source>
</evidence>
<name>A0A9W9WT23_9EURO</name>
<organism evidence="2 3">
    <name type="scientific">Penicillium desertorum</name>
    <dbReference type="NCBI Taxonomy" id="1303715"/>
    <lineage>
        <taxon>Eukaryota</taxon>
        <taxon>Fungi</taxon>
        <taxon>Dikarya</taxon>
        <taxon>Ascomycota</taxon>
        <taxon>Pezizomycotina</taxon>
        <taxon>Eurotiomycetes</taxon>
        <taxon>Eurotiomycetidae</taxon>
        <taxon>Eurotiales</taxon>
        <taxon>Aspergillaceae</taxon>
        <taxon>Penicillium</taxon>
    </lineage>
</organism>
<feature type="region of interest" description="Disordered" evidence="1">
    <location>
        <begin position="1"/>
        <end position="20"/>
    </location>
</feature>
<feature type="compositionally biased region" description="Basic and acidic residues" evidence="1">
    <location>
        <begin position="26"/>
        <end position="36"/>
    </location>
</feature>
<evidence type="ECO:0000313" key="2">
    <source>
        <dbReference type="EMBL" id="KAJ5473006.1"/>
    </source>
</evidence>
<protein>
    <submittedName>
        <fullName evidence="2">Uncharacterized protein</fullName>
    </submittedName>
</protein>
<gene>
    <name evidence="2" type="ORF">N7530_007007</name>
</gene>
<accession>A0A9W9WT23</accession>
<feature type="region of interest" description="Disordered" evidence="1">
    <location>
        <begin position="26"/>
        <end position="46"/>
    </location>
</feature>
<sequence>MGDIDESQNTSSAGPCEDVASVLRERYRPNLDKDTRPNYALHSPAKSLVSPCQDSLRILSSPRFSKKRMFPTQAGVPQP</sequence>
<reference evidence="2" key="2">
    <citation type="journal article" date="2023" name="IMA Fungus">
        <title>Comparative genomic study of the Penicillium genus elucidates a diverse pangenome and 15 lateral gene transfer events.</title>
        <authorList>
            <person name="Petersen C."/>
            <person name="Sorensen T."/>
            <person name="Nielsen M.R."/>
            <person name="Sondergaard T.E."/>
            <person name="Sorensen J.L."/>
            <person name="Fitzpatrick D.A."/>
            <person name="Frisvad J.C."/>
            <person name="Nielsen K.L."/>
        </authorList>
    </citation>
    <scope>NUCLEOTIDE SEQUENCE</scope>
    <source>
        <strain evidence="2">IBT 17660</strain>
    </source>
</reference>